<comment type="caution">
    <text evidence="7">The sequence shown here is derived from an EMBL/GenBank/DDBJ whole genome shotgun (WGS) entry which is preliminary data.</text>
</comment>
<dbReference type="InterPro" id="IPR001123">
    <property type="entry name" value="LeuE-type"/>
</dbReference>
<name>A0ABW2B1L9_9RHOB</name>
<organism evidence="7 8">
    <name type="scientific">Sulfitobacter porphyrae</name>
    <dbReference type="NCBI Taxonomy" id="1246864"/>
    <lineage>
        <taxon>Bacteria</taxon>
        <taxon>Pseudomonadati</taxon>
        <taxon>Pseudomonadota</taxon>
        <taxon>Alphaproteobacteria</taxon>
        <taxon>Rhodobacterales</taxon>
        <taxon>Roseobacteraceae</taxon>
        <taxon>Sulfitobacter</taxon>
    </lineage>
</organism>
<feature type="transmembrane region" description="Helical" evidence="6">
    <location>
        <begin position="40"/>
        <end position="61"/>
    </location>
</feature>
<evidence type="ECO:0000313" key="8">
    <source>
        <dbReference type="Proteomes" id="UP001596353"/>
    </source>
</evidence>
<evidence type="ECO:0000256" key="2">
    <source>
        <dbReference type="ARBA" id="ARBA00022475"/>
    </source>
</evidence>
<keyword evidence="4 6" id="KW-1133">Transmembrane helix</keyword>
<feature type="transmembrane region" description="Helical" evidence="6">
    <location>
        <begin position="6"/>
        <end position="28"/>
    </location>
</feature>
<evidence type="ECO:0000256" key="4">
    <source>
        <dbReference type="ARBA" id="ARBA00022989"/>
    </source>
</evidence>
<comment type="subcellular location">
    <subcellularLocation>
        <location evidence="1">Cell membrane</location>
        <topology evidence="1">Multi-pass membrane protein</topology>
    </subcellularLocation>
</comment>
<feature type="transmembrane region" description="Helical" evidence="6">
    <location>
        <begin position="67"/>
        <end position="88"/>
    </location>
</feature>
<keyword evidence="8" id="KW-1185">Reference proteome</keyword>
<gene>
    <name evidence="7" type="ORF">ACFQFQ_08860</name>
</gene>
<reference evidence="8" key="1">
    <citation type="journal article" date="2019" name="Int. J. Syst. Evol. Microbiol.">
        <title>The Global Catalogue of Microorganisms (GCM) 10K type strain sequencing project: providing services to taxonomists for standard genome sequencing and annotation.</title>
        <authorList>
            <consortium name="The Broad Institute Genomics Platform"/>
            <consortium name="The Broad Institute Genome Sequencing Center for Infectious Disease"/>
            <person name="Wu L."/>
            <person name="Ma J."/>
        </authorList>
    </citation>
    <scope>NUCLEOTIDE SEQUENCE [LARGE SCALE GENOMIC DNA]</scope>
    <source>
        <strain evidence="8">CCUG 66188</strain>
    </source>
</reference>
<protein>
    <submittedName>
        <fullName evidence="7">LysE family translocator</fullName>
    </submittedName>
</protein>
<keyword evidence="5 6" id="KW-0472">Membrane</keyword>
<dbReference type="Proteomes" id="UP001596353">
    <property type="component" value="Unassembled WGS sequence"/>
</dbReference>
<keyword evidence="2" id="KW-1003">Cell membrane</keyword>
<evidence type="ECO:0000256" key="5">
    <source>
        <dbReference type="ARBA" id="ARBA00023136"/>
    </source>
</evidence>
<feature type="transmembrane region" description="Helical" evidence="6">
    <location>
        <begin position="109"/>
        <end position="134"/>
    </location>
</feature>
<evidence type="ECO:0000256" key="3">
    <source>
        <dbReference type="ARBA" id="ARBA00022692"/>
    </source>
</evidence>
<dbReference type="PANTHER" id="PTHR30086:SF20">
    <property type="entry name" value="ARGININE EXPORTER PROTEIN ARGO-RELATED"/>
    <property type="match status" value="1"/>
</dbReference>
<dbReference type="EMBL" id="JBHSWG010000001">
    <property type="protein sequence ID" value="MFC6759570.1"/>
    <property type="molecule type" value="Genomic_DNA"/>
</dbReference>
<proteinExistence type="predicted"/>
<feature type="transmembrane region" description="Helical" evidence="6">
    <location>
        <begin position="146"/>
        <end position="168"/>
    </location>
</feature>
<dbReference type="Pfam" id="PF01810">
    <property type="entry name" value="LysE"/>
    <property type="match status" value="1"/>
</dbReference>
<evidence type="ECO:0000256" key="6">
    <source>
        <dbReference type="SAM" id="Phobius"/>
    </source>
</evidence>
<dbReference type="PANTHER" id="PTHR30086">
    <property type="entry name" value="ARGININE EXPORTER PROTEIN ARGO"/>
    <property type="match status" value="1"/>
</dbReference>
<sequence>MSLESLVAFNLLLLAALASPGAAMIFVIRTTVSAGRVAGLLSGVGLALAAGCWTASAFLGLDRLLALAPWAYVTLKVAGALYLIWIAVQTWRHARQPPAMPCPGRGRNLMAGALVNLGNPKSMLFAAALILVVFPKGMSAGEIAFVVFNHVTLEILFYSLFATLLSTPVARQGYLRLKPVFDRIAALLLGAFGTRLLIER</sequence>
<accession>A0ABW2B1L9</accession>
<evidence type="ECO:0000256" key="1">
    <source>
        <dbReference type="ARBA" id="ARBA00004651"/>
    </source>
</evidence>
<keyword evidence="3 6" id="KW-0812">Transmembrane</keyword>
<evidence type="ECO:0000313" key="7">
    <source>
        <dbReference type="EMBL" id="MFC6759570.1"/>
    </source>
</evidence>